<proteinExistence type="predicted"/>
<dbReference type="EMBL" id="CADCUJ010000072">
    <property type="protein sequence ID" value="CAA9354087.1"/>
    <property type="molecule type" value="Genomic_DNA"/>
</dbReference>
<sequence length="588" mass="62509">MKGPLLRVVVGVMLLALAGCGGLPREGPIQSGPSREPGAELEAAVDYTPEGPRRGAVPLDVVGGFLQAMQATPLSTAVAREFLTDEASTEWVPEKATVVYGVYALEGRGARIRLELSETAKLDSRGEWLGDTSEGRGLSHRLRLVRERGQWRISNPPDSLIIAQAYFQTRFTQHFLHFFDRSAQVLVPEPVYVPVGEQAPTLLVRGLLRGPEPPLSEVIRTFIPARTQLDDLSVLVSDDGLAQVPLTENIAEVDAETLDLALAQIGWTLGQVPGVRKFQVTVDGSPLQLPGQGTNHDVTAWPEFDPSVAWASPDLFGIRDSRVVAVSDGGSERLLGVTGAKDFDARAVALDLPARRVAGVSGDGSSVLVAPRDRAGAAVRDPAGPIVSGAEDLLQPAWDIHGQLWLLDQTPDGAALSVLSEDTTKVAAPGITGRDVEAFELSRDGTRLVAVVERGRRDRLVVARVVRRDDGSVRGVTPAQQLPLAGSAVKEIQDVAWRTPGSVMVLTQPTQGSSQVSLALVDGSTATGDLVPDAGILPQQPVRLVASPTPGTPVLVETARRRIYELSEGDGWSRSAIEPGLASVTYVG</sequence>
<reference evidence="2" key="1">
    <citation type="submission" date="2020-02" db="EMBL/GenBank/DDBJ databases">
        <authorList>
            <person name="Meier V. D."/>
        </authorList>
    </citation>
    <scope>NUCLEOTIDE SEQUENCE</scope>
    <source>
        <strain evidence="2">AVDCRST_MAG72</strain>
    </source>
</reference>
<evidence type="ECO:0000259" key="1">
    <source>
        <dbReference type="SMART" id="SM00909"/>
    </source>
</evidence>
<dbReference type="SMART" id="SM00909">
    <property type="entry name" value="Germane"/>
    <property type="match status" value="1"/>
</dbReference>
<dbReference type="InterPro" id="IPR019606">
    <property type="entry name" value="GerMN"/>
</dbReference>
<organism evidence="2">
    <name type="scientific">uncultured Nocardioidaceae bacterium</name>
    <dbReference type="NCBI Taxonomy" id="253824"/>
    <lineage>
        <taxon>Bacteria</taxon>
        <taxon>Bacillati</taxon>
        <taxon>Actinomycetota</taxon>
        <taxon>Actinomycetes</taxon>
        <taxon>Propionibacteriales</taxon>
        <taxon>Nocardioidaceae</taxon>
        <taxon>environmental samples</taxon>
    </lineage>
</organism>
<dbReference type="PROSITE" id="PS51257">
    <property type="entry name" value="PROKAR_LIPOPROTEIN"/>
    <property type="match status" value="1"/>
</dbReference>
<dbReference type="Pfam" id="PF25976">
    <property type="entry name" value="LpqB_N"/>
    <property type="match status" value="1"/>
</dbReference>
<feature type="domain" description="GerMN" evidence="1">
    <location>
        <begin position="200"/>
        <end position="291"/>
    </location>
</feature>
<accession>A0A6J4MAS1</accession>
<protein>
    <submittedName>
        <fullName evidence="2">Sporulation and spore germination protein</fullName>
    </submittedName>
</protein>
<dbReference type="Pfam" id="PF10646">
    <property type="entry name" value="Germane"/>
    <property type="match status" value="1"/>
</dbReference>
<name>A0A6J4MAS1_9ACTN</name>
<evidence type="ECO:0000313" key="2">
    <source>
        <dbReference type="EMBL" id="CAA9354087.1"/>
    </source>
</evidence>
<dbReference type="InterPro" id="IPR059026">
    <property type="entry name" value="LpqB_N"/>
</dbReference>
<gene>
    <name evidence="2" type="ORF">AVDCRST_MAG72-1644</name>
</gene>
<dbReference type="AlphaFoldDB" id="A0A6J4MAS1"/>